<dbReference type="Proteomes" id="UP000823674">
    <property type="component" value="Chromosome A05"/>
</dbReference>
<evidence type="ECO:0000256" key="1">
    <source>
        <dbReference type="SAM" id="Phobius"/>
    </source>
</evidence>
<evidence type="ECO:0000313" key="4">
    <source>
        <dbReference type="Proteomes" id="UP000823674"/>
    </source>
</evidence>
<dbReference type="PANTHER" id="PTHR36071">
    <property type="entry name" value="DNA DOUBLE-STRAND BREAK REPAIR PROTEIN"/>
    <property type="match status" value="1"/>
</dbReference>
<dbReference type="Pfam" id="PF00168">
    <property type="entry name" value="C2"/>
    <property type="match status" value="1"/>
</dbReference>
<dbReference type="PROSITE" id="PS50004">
    <property type="entry name" value="C2"/>
    <property type="match status" value="1"/>
</dbReference>
<organism evidence="3 4">
    <name type="scientific">Brassica rapa subsp. trilocularis</name>
    <dbReference type="NCBI Taxonomy" id="1813537"/>
    <lineage>
        <taxon>Eukaryota</taxon>
        <taxon>Viridiplantae</taxon>
        <taxon>Streptophyta</taxon>
        <taxon>Embryophyta</taxon>
        <taxon>Tracheophyta</taxon>
        <taxon>Spermatophyta</taxon>
        <taxon>Magnoliopsida</taxon>
        <taxon>eudicotyledons</taxon>
        <taxon>Gunneridae</taxon>
        <taxon>Pentapetalae</taxon>
        <taxon>rosids</taxon>
        <taxon>malvids</taxon>
        <taxon>Brassicales</taxon>
        <taxon>Brassicaceae</taxon>
        <taxon>Brassiceae</taxon>
        <taxon>Brassica</taxon>
    </lineage>
</organism>
<proteinExistence type="predicted"/>
<evidence type="ECO:0000313" key="3">
    <source>
        <dbReference type="EMBL" id="KAG5396849.1"/>
    </source>
</evidence>
<gene>
    <name evidence="3" type="primary">A05p018380.1_BraROA</name>
    <name evidence="3" type="ORF">IGI04_018663</name>
</gene>
<feature type="transmembrane region" description="Helical" evidence="1">
    <location>
        <begin position="856"/>
        <end position="881"/>
    </location>
</feature>
<accession>A0ABQ7MDL3</accession>
<reference evidence="3 4" key="1">
    <citation type="submission" date="2021-03" db="EMBL/GenBank/DDBJ databases">
        <authorList>
            <person name="King G.J."/>
            <person name="Bancroft I."/>
            <person name="Baten A."/>
            <person name="Bloomfield J."/>
            <person name="Borpatragohain P."/>
            <person name="He Z."/>
            <person name="Irish N."/>
            <person name="Irwin J."/>
            <person name="Liu K."/>
            <person name="Mauleon R.P."/>
            <person name="Moore J."/>
            <person name="Morris R."/>
            <person name="Ostergaard L."/>
            <person name="Wang B."/>
            <person name="Wells R."/>
        </authorList>
    </citation>
    <scope>NUCLEOTIDE SEQUENCE [LARGE SCALE GENOMIC DNA]</scope>
    <source>
        <strain evidence="3">R-o-18</strain>
        <tissue evidence="3">Leaf</tissue>
    </source>
</reference>
<keyword evidence="1" id="KW-0812">Transmembrane</keyword>
<keyword evidence="4" id="KW-1185">Reference proteome</keyword>
<protein>
    <recommendedName>
        <fullName evidence="2">C2 domain-containing protein</fullName>
    </recommendedName>
</protein>
<dbReference type="EMBL" id="JADBGQ010000005">
    <property type="protein sequence ID" value="KAG5396849.1"/>
    <property type="molecule type" value="Genomic_DNA"/>
</dbReference>
<dbReference type="CDD" id="cd04038">
    <property type="entry name" value="C2_ArfGAP"/>
    <property type="match status" value="1"/>
</dbReference>
<feature type="domain" description="C2" evidence="2">
    <location>
        <begin position="607"/>
        <end position="730"/>
    </location>
</feature>
<name>A0ABQ7MDL3_BRACM</name>
<dbReference type="InterPro" id="IPR000008">
    <property type="entry name" value="C2_dom"/>
</dbReference>
<comment type="caution">
    <text evidence="3">The sequence shown here is derived from an EMBL/GenBank/DDBJ whole genome shotgun (WGS) entry which is preliminary data.</text>
</comment>
<evidence type="ECO:0000259" key="2">
    <source>
        <dbReference type="PROSITE" id="PS50004"/>
    </source>
</evidence>
<keyword evidence="1" id="KW-0472">Membrane</keyword>
<sequence>MAMDGSDFFQDDCDSIAAEMKDQEERIQLKRRWLLGLDTPKPEFLQSEDHTPEKTEFLESECLPESLLREDDLFYETAKSRVEEAFGFCKNQEAQQKESMLCSKDVVRRLSMYLDSLTNEGLSLVVKIITGGSTSFDKTRPKMKQVIRESLRTDLRERDIVEQLHQALGDSENFRNDSAKPMFPSHRDAALKVLDELDKLSTQTLLAMKRKLEGSVTTIPRLKPSKTGEKKMDLIDRVKQASEKMLSELSAGDKLQEPLAKAMSLVDLSLKLSPGYNKTKAPTDFFHFSPETKKLQKEIVKAVWSLRTARIDAAFERVGLILDPEAQISKNCLRSAVERMLIEYLFECCDMDVIPKSLTNALSLVNKSTRTVDHRVFPGEAVEEETECILNVSAQVKQIVWQCIPDYELDQDYGDAYMEELEDSDDDYSQDDADQDEVGAECSVLNSTVSSDETNQHHISSSLVIRDLTESITRAHPMSLFATPTSSNFTPVRDNQISPRSLYSVENIKSDDHGAQNPIKRKNKYLAVQEICDDTSLVAYSLIGRLLEKFADQKGLDLKVDQRSYLRGGESSLQEDVEVSEEKQALQFQGKLDESITLSAVQEIIPSLDKSRESKKEEETKFAMENLLGLLRIHVKRGVNLAIRDISSSDPYVVVHSGKQKLKTHVIKHSVNPEWNDDLTLSVTDPNLPIKLTVYDKDLFSADDKMGEAEFSIATYLEAVKYRPKVEGGLPNGTIIMKIQPTRQNCLSEESHIVWNQGKLVQNMFLRLQHVECGEVEIQLEWIDVPGSKDMTASAQSFLQEKPLNPTQKLLCILIECRKTCNNVELQSVFFFGGELSFSVAACVGPPSVGPWRQEALLFGGVVYSLPVTALTVSFSLFLFYTAPVLSSRRSSLDCFNGALLMVLFGVKAEA</sequence>
<dbReference type="SMART" id="SM00239">
    <property type="entry name" value="C2"/>
    <property type="match status" value="1"/>
</dbReference>
<dbReference type="PANTHER" id="PTHR36071:SF1">
    <property type="entry name" value="DNA DOUBLE-STRAND BREAK REPAIR PROTEIN"/>
    <property type="match status" value="1"/>
</dbReference>
<dbReference type="InterPro" id="IPR035892">
    <property type="entry name" value="C2_domain_sf"/>
</dbReference>
<dbReference type="SUPFAM" id="SSF49562">
    <property type="entry name" value="C2 domain (Calcium/lipid-binding domain, CaLB)"/>
    <property type="match status" value="1"/>
</dbReference>
<keyword evidence="1" id="KW-1133">Transmembrane helix</keyword>
<dbReference type="Gene3D" id="2.60.40.150">
    <property type="entry name" value="C2 domain"/>
    <property type="match status" value="1"/>
</dbReference>